<dbReference type="STRING" id="70415.A0A5S6QS36"/>
<protein>
    <submittedName>
        <fullName evidence="4">SCP domain-containing protein</fullName>
    </submittedName>
</protein>
<reference evidence="4" key="1">
    <citation type="submission" date="2019-12" db="UniProtKB">
        <authorList>
            <consortium name="WormBaseParasite"/>
        </authorList>
    </citation>
    <scope>IDENTIFICATION</scope>
</reference>
<accession>A0A5S6QS36</accession>
<evidence type="ECO:0000259" key="1">
    <source>
        <dbReference type="Pfam" id="PF00188"/>
    </source>
</evidence>
<keyword evidence="3" id="KW-1185">Reference proteome</keyword>
<feature type="domain" description="SCP" evidence="1">
    <location>
        <begin position="99"/>
        <end position="233"/>
    </location>
</feature>
<proteinExistence type="predicted"/>
<dbReference type="InterPro" id="IPR035940">
    <property type="entry name" value="CAP_sf"/>
</dbReference>
<sequence>MSQRSPIHSPVFTAKGILFSRCDEEQVQTAFWKDKGTKESASRKEAERSMCKGSNLSNLCHLKATCLAFAVILSLSDFSAALAGKSLPLSEGYKYALMNKINELRSSKNALRMDCIRLWNYTLAAYAQSLANKCSSLPPRNPKYPVTISAARDEAPENAFEEIVNMGAWYNRTSRLCQTGDNEIFSTEQCQNFRQFYRYEGRQVGCAKSMCETITPEGPPEGQAINGPILWVCAFSSRATPQLLPYVTLPDDMKNCEACTSEKSLCGAATKNLCCDAPLYDLVVPPKNTYSSNGRDNLPPTRLRINVFLYKDNILDETVVAFEGLRHTYPEGIPRDLNRYTKIGPIGSVVKLGAKVPACKHLKQIHQLYLPVMNQRIYVTDEIQIHRLLKQGYEDKGAIGQTVSELRMCKASKAVYRCYSQLATETKVTNTTDELAIMNELSSTCYFGGVNFIVWAPTESASTSSDAMENTFKLPLVV</sequence>
<dbReference type="SUPFAM" id="SSF55797">
    <property type="entry name" value="PR-1-like"/>
    <property type="match status" value="1"/>
</dbReference>
<dbReference type="AlphaFoldDB" id="A0A5S6QS36"/>
<dbReference type="WBParaSite" id="TMUE_2000010045.1">
    <property type="protein sequence ID" value="TMUE_2000010045.1"/>
    <property type="gene ID" value="WBGene00286861"/>
</dbReference>
<organism evidence="3 4">
    <name type="scientific">Trichuris muris</name>
    <name type="common">Mouse whipworm</name>
    <dbReference type="NCBI Taxonomy" id="70415"/>
    <lineage>
        <taxon>Eukaryota</taxon>
        <taxon>Metazoa</taxon>
        <taxon>Ecdysozoa</taxon>
        <taxon>Nematoda</taxon>
        <taxon>Enoplea</taxon>
        <taxon>Dorylaimia</taxon>
        <taxon>Trichinellida</taxon>
        <taxon>Trichuridae</taxon>
        <taxon>Trichuris</taxon>
    </lineage>
</organism>
<feature type="domain" description="DUF5648" evidence="2">
    <location>
        <begin position="357"/>
        <end position="434"/>
    </location>
</feature>
<evidence type="ECO:0000313" key="3">
    <source>
        <dbReference type="Proteomes" id="UP000046395"/>
    </source>
</evidence>
<evidence type="ECO:0000259" key="2">
    <source>
        <dbReference type="Pfam" id="PF18885"/>
    </source>
</evidence>
<dbReference type="Pfam" id="PF00188">
    <property type="entry name" value="CAP"/>
    <property type="match status" value="1"/>
</dbReference>
<name>A0A5S6QS36_TRIMR</name>
<dbReference type="InterPro" id="IPR014044">
    <property type="entry name" value="CAP_dom"/>
</dbReference>
<dbReference type="InterPro" id="IPR043708">
    <property type="entry name" value="DUF5648"/>
</dbReference>
<dbReference type="Pfam" id="PF18885">
    <property type="entry name" value="DUF5648"/>
    <property type="match status" value="1"/>
</dbReference>
<dbReference type="Proteomes" id="UP000046395">
    <property type="component" value="Unassembled WGS sequence"/>
</dbReference>
<evidence type="ECO:0000313" key="4">
    <source>
        <dbReference type="WBParaSite" id="TMUE_2000010045.1"/>
    </source>
</evidence>
<dbReference type="Gene3D" id="3.40.33.10">
    <property type="entry name" value="CAP"/>
    <property type="match status" value="1"/>
</dbReference>